<dbReference type="EMBL" id="CP129968">
    <property type="protein sequence ID" value="WKK80465.2"/>
    <property type="molecule type" value="Genomic_DNA"/>
</dbReference>
<proteinExistence type="predicted"/>
<gene>
    <name evidence="2" type="ORF">QYS47_25510</name>
</gene>
<evidence type="ECO:0000313" key="2">
    <source>
        <dbReference type="EMBL" id="WKK80465.2"/>
    </source>
</evidence>
<dbReference type="InterPro" id="IPR047960">
    <property type="entry name" value="Transpos_IS1380"/>
</dbReference>
<sequence>MKVINSKQISPFGGLNFVIKALDNRSIGSTLNNELPDLPKQSQFDWRDIIYNFWSIYFCGGDCIEDLSENLKHTLKDNPLLRSCSPDSLLKRMKEFSVPSQEFGTPRGNSVHQFSINDKLNELNLKLLNKVDRIKDREHPVVLDYDNTLIFTEKSDAKMTYKKAFGYAPGVGIIEDKVVYIENRNGNSDAQTLQQDTLARMFSLLKKQGVKVDVFRADSASYQLSTLLEVVENVDKFYIKARMNAQLYSTIDTIENWEKIEIAGEEAYRASIEFSPFKQAASRLKYQKPLKNYRYVVTKIKRIDGQLNLFTGEDYTYSAIITNDKNLSNDQVVFFYNQRGKIEREFDALKNDFGWGNLPFSNLEHNTVFLLFSAICKNLYTHIIKEFSKKVKGLKAHFRIKKFIFRFICTPAKWVKNARCWKLRIYGNLAFKT</sequence>
<dbReference type="RefSeq" id="WP_322346102.1">
    <property type="nucleotide sequence ID" value="NZ_CP129968.2"/>
</dbReference>
<dbReference type="AlphaFoldDB" id="A0AA49GIP9"/>
<accession>A0AA49GIP9</accession>
<feature type="domain" description="Transposase DDE" evidence="1">
    <location>
        <begin position="12"/>
        <end position="426"/>
    </location>
</feature>
<reference evidence="2" key="1">
    <citation type="submission" date="2023-08" db="EMBL/GenBank/DDBJ databases">
        <title>Comparative genomics and taxonomic characterization of three novel marine species of genus Marivirga.</title>
        <authorList>
            <person name="Muhammad N."/>
            <person name="Kim S.-G."/>
        </authorList>
    </citation>
    <scope>NUCLEOTIDE SEQUENCE</scope>
    <source>
        <strain evidence="2">BKB1-2</strain>
    </source>
</reference>
<dbReference type="Pfam" id="PF13701">
    <property type="entry name" value="DDE_Tnp_1_4"/>
    <property type="match status" value="1"/>
</dbReference>
<dbReference type="Proteomes" id="UP001232019">
    <property type="component" value="Chromosome"/>
</dbReference>
<protein>
    <submittedName>
        <fullName evidence="2">IS1380 family transposase</fullName>
    </submittedName>
</protein>
<dbReference type="KEGG" id="marp:QYS47_25510"/>
<name>A0AA49GIP9_9BACT</name>
<dbReference type="NCBIfam" id="NF033539">
    <property type="entry name" value="transpos_IS1380"/>
    <property type="match status" value="1"/>
</dbReference>
<organism evidence="2">
    <name type="scientific">Marivirga arenosa</name>
    <dbReference type="NCBI Taxonomy" id="3059076"/>
    <lineage>
        <taxon>Bacteria</taxon>
        <taxon>Pseudomonadati</taxon>
        <taxon>Bacteroidota</taxon>
        <taxon>Cytophagia</taxon>
        <taxon>Cytophagales</taxon>
        <taxon>Marivirgaceae</taxon>
        <taxon>Marivirga</taxon>
    </lineage>
</organism>
<dbReference type="InterPro" id="IPR025668">
    <property type="entry name" value="Tnp_DDE_dom"/>
</dbReference>
<evidence type="ECO:0000259" key="1">
    <source>
        <dbReference type="Pfam" id="PF13701"/>
    </source>
</evidence>